<evidence type="ECO:0000256" key="1">
    <source>
        <dbReference type="SAM" id="Phobius"/>
    </source>
</evidence>
<dbReference type="AlphaFoldDB" id="A0A9W6N7B8"/>
<dbReference type="InterPro" id="IPR014729">
    <property type="entry name" value="Rossmann-like_a/b/a_fold"/>
</dbReference>
<keyword evidence="1" id="KW-0812">Transmembrane</keyword>
<dbReference type="PANTHER" id="PTHR30336:SF4">
    <property type="entry name" value="ENVELOPE BIOGENESIS FACTOR ELYC"/>
    <property type="match status" value="1"/>
</dbReference>
<dbReference type="Proteomes" id="UP001143309">
    <property type="component" value="Unassembled WGS sequence"/>
</dbReference>
<dbReference type="EMBL" id="BSFL01000002">
    <property type="protein sequence ID" value="GLK80232.1"/>
    <property type="molecule type" value="Genomic_DNA"/>
</dbReference>
<dbReference type="Pfam" id="PF02698">
    <property type="entry name" value="DUF218"/>
    <property type="match status" value="1"/>
</dbReference>
<evidence type="ECO:0000259" key="2">
    <source>
        <dbReference type="Pfam" id="PF02698"/>
    </source>
</evidence>
<feature type="domain" description="DUF218" evidence="2">
    <location>
        <begin position="67"/>
        <end position="190"/>
    </location>
</feature>
<dbReference type="GO" id="GO:0000270">
    <property type="term" value="P:peptidoglycan metabolic process"/>
    <property type="evidence" value="ECO:0007669"/>
    <property type="project" value="TreeGrafter"/>
</dbReference>
<keyword evidence="1" id="KW-0472">Membrane</keyword>
<dbReference type="Gene3D" id="3.40.50.620">
    <property type="entry name" value="HUPs"/>
    <property type="match status" value="1"/>
</dbReference>
<proteinExistence type="predicted"/>
<dbReference type="CDD" id="cd06259">
    <property type="entry name" value="YdcF-like"/>
    <property type="match status" value="1"/>
</dbReference>
<dbReference type="InterPro" id="IPR003848">
    <property type="entry name" value="DUF218"/>
</dbReference>
<sequence>MTMSTEADLGVRNDGGDRQAANGAWRAVRTLVVVCLAAGALAVAGFAGFLALVPAGERQTQAVRGEGIVVLTGGAERLPDALRLLASGSGKRLLISGVHPATTEGELARALPDFAAYARCCVDLGRRALNTAGNAIETRRWAERHHFRSLVVVTSGYHMPRTLMELAREMPNVDLVPYAVVTERLRGEPWWRDWSTAKLLAGEYVKYVAALVRVRLAPRLSATETAATDRGAPPSRS</sequence>
<keyword evidence="4" id="KW-1185">Reference proteome</keyword>
<protein>
    <recommendedName>
        <fullName evidence="2">DUF218 domain-containing protein</fullName>
    </recommendedName>
</protein>
<organism evidence="3 4">
    <name type="scientific">Methylopila turkensis</name>
    <dbReference type="NCBI Taxonomy" id="1437816"/>
    <lineage>
        <taxon>Bacteria</taxon>
        <taxon>Pseudomonadati</taxon>
        <taxon>Pseudomonadota</taxon>
        <taxon>Alphaproteobacteria</taxon>
        <taxon>Hyphomicrobiales</taxon>
        <taxon>Methylopilaceae</taxon>
        <taxon>Methylopila</taxon>
    </lineage>
</organism>
<keyword evidence="1" id="KW-1133">Transmembrane helix</keyword>
<evidence type="ECO:0000313" key="3">
    <source>
        <dbReference type="EMBL" id="GLK80232.1"/>
    </source>
</evidence>
<reference evidence="3" key="2">
    <citation type="submission" date="2023-01" db="EMBL/GenBank/DDBJ databases">
        <authorList>
            <person name="Sun Q."/>
            <person name="Evtushenko L."/>
        </authorList>
    </citation>
    <scope>NUCLEOTIDE SEQUENCE</scope>
    <source>
        <strain evidence="3">VKM B-2748</strain>
    </source>
</reference>
<dbReference type="GO" id="GO:0005886">
    <property type="term" value="C:plasma membrane"/>
    <property type="evidence" value="ECO:0007669"/>
    <property type="project" value="TreeGrafter"/>
</dbReference>
<comment type="caution">
    <text evidence="3">The sequence shown here is derived from an EMBL/GenBank/DDBJ whole genome shotgun (WGS) entry which is preliminary data.</text>
</comment>
<reference evidence="3" key="1">
    <citation type="journal article" date="2014" name="Int. J. Syst. Evol. Microbiol.">
        <title>Complete genome sequence of Corynebacterium casei LMG S-19264T (=DSM 44701T), isolated from a smear-ripened cheese.</title>
        <authorList>
            <consortium name="US DOE Joint Genome Institute (JGI-PGF)"/>
            <person name="Walter F."/>
            <person name="Albersmeier A."/>
            <person name="Kalinowski J."/>
            <person name="Ruckert C."/>
        </authorList>
    </citation>
    <scope>NUCLEOTIDE SEQUENCE</scope>
    <source>
        <strain evidence="3">VKM B-2748</strain>
    </source>
</reference>
<dbReference type="PANTHER" id="PTHR30336">
    <property type="entry name" value="INNER MEMBRANE PROTEIN, PROBABLE PERMEASE"/>
    <property type="match status" value="1"/>
</dbReference>
<dbReference type="InterPro" id="IPR051599">
    <property type="entry name" value="Cell_Envelope_Assoc"/>
</dbReference>
<feature type="transmembrane region" description="Helical" evidence="1">
    <location>
        <begin position="31"/>
        <end position="53"/>
    </location>
</feature>
<dbReference type="GO" id="GO:0043164">
    <property type="term" value="P:Gram-negative-bacterium-type cell wall biogenesis"/>
    <property type="evidence" value="ECO:0007669"/>
    <property type="project" value="TreeGrafter"/>
</dbReference>
<name>A0A9W6N7B8_9HYPH</name>
<gene>
    <name evidence="3" type="ORF">GCM10008174_19730</name>
</gene>
<accession>A0A9W6N7B8</accession>
<evidence type="ECO:0000313" key="4">
    <source>
        <dbReference type="Proteomes" id="UP001143309"/>
    </source>
</evidence>